<evidence type="ECO:0000313" key="2">
    <source>
        <dbReference type="EMBL" id="RMX43220.1"/>
    </source>
</evidence>
<dbReference type="AlphaFoldDB" id="A0A3M6TPB5"/>
<dbReference type="PANTHER" id="PTHR33395:SF22">
    <property type="entry name" value="REVERSE TRANSCRIPTASE DOMAIN-CONTAINING PROTEIN"/>
    <property type="match status" value="1"/>
</dbReference>
<accession>A0A3M6TPB5</accession>
<keyword evidence="3" id="KW-1185">Reference proteome</keyword>
<dbReference type="Gene3D" id="3.60.10.10">
    <property type="entry name" value="Endonuclease/exonuclease/phosphatase"/>
    <property type="match status" value="1"/>
</dbReference>
<reference evidence="2 3" key="1">
    <citation type="journal article" date="2018" name="Sci. Rep.">
        <title>Comparative analysis of the Pocillopora damicornis genome highlights role of immune system in coral evolution.</title>
        <authorList>
            <person name="Cunning R."/>
            <person name="Bay R.A."/>
            <person name="Gillette P."/>
            <person name="Baker A.C."/>
            <person name="Traylor-Knowles N."/>
        </authorList>
    </citation>
    <scope>NUCLEOTIDE SEQUENCE [LARGE SCALE GENOMIC DNA]</scope>
    <source>
        <strain evidence="2">RSMAS</strain>
        <tissue evidence="2">Whole animal</tissue>
    </source>
</reference>
<evidence type="ECO:0000259" key="1">
    <source>
        <dbReference type="Pfam" id="PF14529"/>
    </source>
</evidence>
<protein>
    <recommendedName>
        <fullName evidence="1">Endonuclease/exonuclease/phosphatase domain-containing protein</fullName>
    </recommendedName>
</protein>
<organism evidence="2 3">
    <name type="scientific">Pocillopora damicornis</name>
    <name type="common">Cauliflower coral</name>
    <name type="synonym">Millepora damicornis</name>
    <dbReference type="NCBI Taxonomy" id="46731"/>
    <lineage>
        <taxon>Eukaryota</taxon>
        <taxon>Metazoa</taxon>
        <taxon>Cnidaria</taxon>
        <taxon>Anthozoa</taxon>
        <taxon>Hexacorallia</taxon>
        <taxon>Scleractinia</taxon>
        <taxon>Astrocoeniina</taxon>
        <taxon>Pocilloporidae</taxon>
        <taxon>Pocillopora</taxon>
    </lineage>
</organism>
<sequence>MKSCKPLLIGSYYRPYASDAESLAQLDESLTRLPKNCHIWLAGDVNLAGVEWPSTNIKPNCPSPAQHNLFIDIVANHGMSQIVDQLTRGENTPDLIAVNNLTLVNRSETLPVISDHNAVFAEIDIKPKR</sequence>
<dbReference type="EMBL" id="RCHS01003238">
    <property type="protein sequence ID" value="RMX43220.1"/>
    <property type="molecule type" value="Genomic_DNA"/>
</dbReference>
<dbReference type="PANTHER" id="PTHR33395">
    <property type="entry name" value="TRANSCRIPTASE, PUTATIVE-RELATED-RELATED"/>
    <property type="match status" value="1"/>
</dbReference>
<dbReference type="InterPro" id="IPR005135">
    <property type="entry name" value="Endo/exonuclease/phosphatase"/>
</dbReference>
<feature type="domain" description="Endonuclease/exonuclease/phosphatase" evidence="1">
    <location>
        <begin position="9"/>
        <end position="119"/>
    </location>
</feature>
<dbReference type="Pfam" id="PF14529">
    <property type="entry name" value="Exo_endo_phos_2"/>
    <property type="match status" value="1"/>
</dbReference>
<name>A0A3M6TPB5_POCDA</name>
<proteinExistence type="predicted"/>
<comment type="caution">
    <text evidence="2">The sequence shown here is derived from an EMBL/GenBank/DDBJ whole genome shotgun (WGS) entry which is preliminary data.</text>
</comment>
<dbReference type="Proteomes" id="UP000275408">
    <property type="component" value="Unassembled WGS sequence"/>
</dbReference>
<dbReference type="InterPro" id="IPR036691">
    <property type="entry name" value="Endo/exonu/phosph_ase_sf"/>
</dbReference>
<dbReference type="GO" id="GO:0031012">
    <property type="term" value="C:extracellular matrix"/>
    <property type="evidence" value="ECO:0007669"/>
    <property type="project" value="TreeGrafter"/>
</dbReference>
<dbReference type="GO" id="GO:0003824">
    <property type="term" value="F:catalytic activity"/>
    <property type="evidence" value="ECO:0007669"/>
    <property type="project" value="InterPro"/>
</dbReference>
<gene>
    <name evidence="2" type="ORF">pdam_00024857</name>
</gene>
<evidence type="ECO:0000313" key="3">
    <source>
        <dbReference type="Proteomes" id="UP000275408"/>
    </source>
</evidence>
<dbReference type="SUPFAM" id="SSF56219">
    <property type="entry name" value="DNase I-like"/>
    <property type="match status" value="1"/>
</dbReference>